<evidence type="ECO:0000256" key="1">
    <source>
        <dbReference type="SAM" id="Phobius"/>
    </source>
</evidence>
<keyword evidence="1" id="KW-0472">Membrane</keyword>
<accession>A0ABQ1WBZ8</accession>
<keyword evidence="1" id="KW-1133">Transmembrane helix</keyword>
<comment type="caution">
    <text evidence="2">The sequence shown here is derived from an EMBL/GenBank/DDBJ whole genome shotgun (WGS) entry which is preliminary data.</text>
</comment>
<keyword evidence="3" id="KW-1185">Reference proteome</keyword>
<organism evidence="2 3">
    <name type="scientific">Christiangramia forsetii</name>
    <dbReference type="NCBI Taxonomy" id="411153"/>
    <lineage>
        <taxon>Bacteria</taxon>
        <taxon>Pseudomonadati</taxon>
        <taxon>Bacteroidota</taxon>
        <taxon>Flavobacteriia</taxon>
        <taxon>Flavobacteriales</taxon>
        <taxon>Flavobacteriaceae</taxon>
        <taxon>Christiangramia</taxon>
    </lineage>
</organism>
<proteinExistence type="predicted"/>
<protein>
    <recommendedName>
        <fullName evidence="4">MotA/TolQ/ExbB proton channel domain-containing protein</fullName>
    </recommendedName>
</protein>
<feature type="transmembrane region" description="Helical" evidence="1">
    <location>
        <begin position="67"/>
        <end position="89"/>
    </location>
</feature>
<evidence type="ECO:0008006" key="4">
    <source>
        <dbReference type="Google" id="ProtNLM"/>
    </source>
</evidence>
<reference evidence="3" key="1">
    <citation type="journal article" date="2019" name="Int. J. Syst. Evol. Microbiol.">
        <title>The Global Catalogue of Microorganisms (GCM) 10K type strain sequencing project: providing services to taxonomists for standard genome sequencing and annotation.</title>
        <authorList>
            <consortium name="The Broad Institute Genomics Platform"/>
            <consortium name="The Broad Institute Genome Sequencing Center for Infectious Disease"/>
            <person name="Wu L."/>
            <person name="Ma J."/>
        </authorList>
    </citation>
    <scope>NUCLEOTIDE SEQUENCE [LARGE SCALE GENOMIC DNA]</scope>
    <source>
        <strain evidence="3">CGMCC 1.15422</strain>
    </source>
</reference>
<dbReference type="Proteomes" id="UP000605733">
    <property type="component" value="Unassembled WGS sequence"/>
</dbReference>
<feature type="transmembrane region" description="Helical" evidence="1">
    <location>
        <begin position="410"/>
        <end position="432"/>
    </location>
</feature>
<feature type="transmembrane region" description="Helical" evidence="1">
    <location>
        <begin position="109"/>
        <end position="129"/>
    </location>
</feature>
<evidence type="ECO:0000313" key="3">
    <source>
        <dbReference type="Proteomes" id="UP000605733"/>
    </source>
</evidence>
<keyword evidence="1" id="KW-0812">Transmembrane</keyword>
<sequence>MNNKISISLIDYKRFQNETLNDILASVNGYLLRNKGAVSDFNLVKDIVDRNIDKVDDEISNNIPTPLYLGLMGTMLGIVGGLIFMPSLSSDDTSNAIGGIDALLGGVKIAMVASVVGLLLTIISNYYFFKARKQVEHQKHDFFTFIQTRLLPILSKNTSSSIYSLQTNLLKFNQDFSTNMRSFSSTVNEVKQTFDSQLEVVQELKRIDVANIAKYNIDVMQQMQASFNKLKDLSAYLDNMNGFIGNTRELNLAVNQQLQKVGEISELINRFDNNAGTISETSTYFKTQFKTFDSREQAMQDRLAEFDKNTSKMIDNLDTSFSKRLQNFNDKDVEISSGFEKLFSDLREMTKEVFEDEGNNIGAIKKDVDQLKGVSSELSTLNSKVSQQDKTIRELLDILKDKPVQMKQSMLIKVGTIVLASVGTLTCGVIIYKLLIV</sequence>
<evidence type="ECO:0000313" key="2">
    <source>
        <dbReference type="EMBL" id="GGG23128.1"/>
    </source>
</evidence>
<gene>
    <name evidence="2" type="ORF">GCM10011532_02790</name>
</gene>
<dbReference type="RefSeq" id="WP_011710468.1">
    <property type="nucleotide sequence ID" value="NZ_BMIX01000001.1"/>
</dbReference>
<dbReference type="EMBL" id="BMIX01000001">
    <property type="protein sequence ID" value="GGG23128.1"/>
    <property type="molecule type" value="Genomic_DNA"/>
</dbReference>
<name>A0ABQ1WBZ8_9FLAO</name>